<keyword evidence="1" id="KW-0472">Membrane</keyword>
<comment type="caution">
    <text evidence="2">The sequence shown here is derived from an EMBL/GenBank/DDBJ whole genome shotgun (WGS) entry which is preliminary data.</text>
</comment>
<keyword evidence="3" id="KW-1185">Reference proteome</keyword>
<evidence type="ECO:0000313" key="2">
    <source>
        <dbReference type="EMBL" id="CAF1023738.1"/>
    </source>
</evidence>
<organism evidence="2 3">
    <name type="scientific">Rotaria sordida</name>
    <dbReference type="NCBI Taxonomy" id="392033"/>
    <lineage>
        <taxon>Eukaryota</taxon>
        <taxon>Metazoa</taxon>
        <taxon>Spiralia</taxon>
        <taxon>Gnathifera</taxon>
        <taxon>Rotifera</taxon>
        <taxon>Eurotatoria</taxon>
        <taxon>Bdelloidea</taxon>
        <taxon>Philodinida</taxon>
        <taxon>Philodinidae</taxon>
        <taxon>Rotaria</taxon>
    </lineage>
</organism>
<feature type="transmembrane region" description="Helical" evidence="1">
    <location>
        <begin position="36"/>
        <end position="55"/>
    </location>
</feature>
<feature type="transmembrane region" description="Helical" evidence="1">
    <location>
        <begin position="75"/>
        <end position="94"/>
    </location>
</feature>
<dbReference type="AlphaFoldDB" id="A0A814ICG0"/>
<accession>A0A814ICG0</accession>
<sequence length="184" mass="21843">MSEPHISYVPNQSGRFIRYPYAQRTSSNRFVELGRFFYNLIRAILQLFHLVHYSIATFNNMLSSLPFCIRYMIHLLFSICFPFYTIYQSSILLINRIHRIAYPIYRAITLFTRLLNFFVTLPLRIITFLTTQIHVLLRNLLILLIFAAIIIGLIVLFSDDNQLNYIKSYTRNTTDWILKQSSMI</sequence>
<dbReference type="Proteomes" id="UP000663870">
    <property type="component" value="Unassembled WGS sequence"/>
</dbReference>
<keyword evidence="1" id="KW-1133">Transmembrane helix</keyword>
<keyword evidence="1" id="KW-0812">Transmembrane</keyword>
<feature type="transmembrane region" description="Helical" evidence="1">
    <location>
        <begin position="140"/>
        <end position="158"/>
    </location>
</feature>
<gene>
    <name evidence="2" type="ORF">JXQ802_LOCUS15299</name>
</gene>
<reference evidence="2" key="1">
    <citation type="submission" date="2021-02" db="EMBL/GenBank/DDBJ databases">
        <authorList>
            <person name="Nowell W R."/>
        </authorList>
    </citation>
    <scope>NUCLEOTIDE SEQUENCE</scope>
</reference>
<feature type="transmembrane region" description="Helical" evidence="1">
    <location>
        <begin position="114"/>
        <end position="134"/>
    </location>
</feature>
<dbReference type="EMBL" id="CAJNOL010000354">
    <property type="protein sequence ID" value="CAF1023738.1"/>
    <property type="molecule type" value="Genomic_DNA"/>
</dbReference>
<evidence type="ECO:0000256" key="1">
    <source>
        <dbReference type="SAM" id="Phobius"/>
    </source>
</evidence>
<evidence type="ECO:0000313" key="3">
    <source>
        <dbReference type="Proteomes" id="UP000663870"/>
    </source>
</evidence>
<name>A0A814ICG0_9BILA</name>
<proteinExistence type="predicted"/>
<protein>
    <submittedName>
        <fullName evidence="2">Uncharacterized protein</fullName>
    </submittedName>
</protein>